<dbReference type="InterPro" id="IPR000086">
    <property type="entry name" value="NUDIX_hydrolase_dom"/>
</dbReference>
<evidence type="ECO:0000256" key="1">
    <source>
        <dbReference type="ARBA" id="ARBA00001936"/>
    </source>
</evidence>
<dbReference type="PANTHER" id="PTHR12992">
    <property type="entry name" value="NUDIX HYDROLASE"/>
    <property type="match status" value="1"/>
</dbReference>
<dbReference type="Pfam" id="PF00293">
    <property type="entry name" value="NUDIX"/>
    <property type="match status" value="1"/>
</dbReference>
<keyword evidence="3" id="KW-0479">Metal-binding</keyword>
<comment type="cofactor">
    <cofactor evidence="2">
        <name>Mg(2+)</name>
        <dbReference type="ChEBI" id="CHEBI:18420"/>
    </cofactor>
</comment>
<evidence type="ECO:0000313" key="9">
    <source>
        <dbReference type="Proteomes" id="UP001500784"/>
    </source>
</evidence>
<dbReference type="PROSITE" id="PS51462">
    <property type="entry name" value="NUDIX"/>
    <property type="match status" value="1"/>
</dbReference>
<feature type="domain" description="Nudix hydrolase" evidence="7">
    <location>
        <begin position="36"/>
        <end position="227"/>
    </location>
</feature>
<evidence type="ECO:0000259" key="7">
    <source>
        <dbReference type="PROSITE" id="PS51462"/>
    </source>
</evidence>
<dbReference type="InterPro" id="IPR045121">
    <property type="entry name" value="CoAse"/>
</dbReference>
<protein>
    <submittedName>
        <fullName evidence="8">CoA pyrophosphatase</fullName>
    </submittedName>
</protein>
<evidence type="ECO:0000256" key="6">
    <source>
        <dbReference type="ARBA" id="ARBA00023211"/>
    </source>
</evidence>
<dbReference type="InterPro" id="IPR015797">
    <property type="entry name" value="NUDIX_hydrolase-like_dom_sf"/>
</dbReference>
<evidence type="ECO:0000256" key="5">
    <source>
        <dbReference type="ARBA" id="ARBA00022842"/>
    </source>
</evidence>
<gene>
    <name evidence="8" type="ORF">GCM10009688_13830</name>
</gene>
<name>A0ABP5ADE8_9MICC</name>
<dbReference type="RefSeq" id="WP_152226071.1">
    <property type="nucleotide sequence ID" value="NZ_BAAALV010000002.1"/>
</dbReference>
<keyword evidence="9" id="KW-1185">Reference proteome</keyword>
<dbReference type="PANTHER" id="PTHR12992:SF11">
    <property type="entry name" value="MITOCHONDRIAL COENZYME A DIPHOSPHATASE NUDT8"/>
    <property type="match status" value="1"/>
</dbReference>
<dbReference type="Gene3D" id="3.90.79.10">
    <property type="entry name" value="Nucleoside Triphosphate Pyrophosphohydrolase"/>
    <property type="match status" value="1"/>
</dbReference>
<reference evidence="9" key="1">
    <citation type="journal article" date="2019" name="Int. J. Syst. Evol. Microbiol.">
        <title>The Global Catalogue of Microorganisms (GCM) 10K type strain sequencing project: providing services to taxonomists for standard genome sequencing and annotation.</title>
        <authorList>
            <consortium name="The Broad Institute Genomics Platform"/>
            <consortium name="The Broad Institute Genome Sequencing Center for Infectious Disease"/>
            <person name="Wu L."/>
            <person name="Ma J."/>
        </authorList>
    </citation>
    <scope>NUCLEOTIDE SEQUENCE [LARGE SCALE GENOMIC DNA]</scope>
    <source>
        <strain evidence="9">JCM 13316</strain>
    </source>
</reference>
<accession>A0ABP5ADE8</accession>
<evidence type="ECO:0000313" key="8">
    <source>
        <dbReference type="EMBL" id="GAA1910282.1"/>
    </source>
</evidence>
<proteinExistence type="predicted"/>
<dbReference type="EMBL" id="BAAALV010000002">
    <property type="protein sequence ID" value="GAA1910282.1"/>
    <property type="molecule type" value="Genomic_DNA"/>
</dbReference>
<evidence type="ECO:0000256" key="2">
    <source>
        <dbReference type="ARBA" id="ARBA00001946"/>
    </source>
</evidence>
<evidence type="ECO:0000256" key="4">
    <source>
        <dbReference type="ARBA" id="ARBA00022801"/>
    </source>
</evidence>
<keyword evidence="4" id="KW-0378">Hydrolase</keyword>
<dbReference type="Proteomes" id="UP001500784">
    <property type="component" value="Unassembled WGS sequence"/>
</dbReference>
<organism evidence="8 9">
    <name type="scientific">Arthrobacter gandavensis</name>
    <dbReference type="NCBI Taxonomy" id="169960"/>
    <lineage>
        <taxon>Bacteria</taxon>
        <taxon>Bacillati</taxon>
        <taxon>Actinomycetota</taxon>
        <taxon>Actinomycetes</taxon>
        <taxon>Micrococcales</taxon>
        <taxon>Micrococcaceae</taxon>
        <taxon>Arthrobacter</taxon>
    </lineage>
</organism>
<dbReference type="SUPFAM" id="SSF55811">
    <property type="entry name" value="Nudix"/>
    <property type="match status" value="1"/>
</dbReference>
<dbReference type="CDD" id="cd03426">
    <property type="entry name" value="NUDIX_CoAse_Nudt7"/>
    <property type="match status" value="1"/>
</dbReference>
<comment type="caution">
    <text evidence="8">The sequence shown here is derived from an EMBL/GenBank/DDBJ whole genome shotgun (WGS) entry which is preliminary data.</text>
</comment>
<keyword evidence="6" id="KW-0464">Manganese</keyword>
<evidence type="ECO:0000256" key="3">
    <source>
        <dbReference type="ARBA" id="ARBA00022723"/>
    </source>
</evidence>
<sequence length="227" mass="24312">MSAQAQLEAFGSLASSGGGDYGRDLRFLTRAVDPAVAREAAVLILFGVLDEHPARFHSEAIPDDLDVLFVERASTLNDHPGQVAFPGGGVDASDADAVAAALREANEETGLDPSGVRVLGTLPKVGLPVSNFLVTPVLGWWDRPTPVDVVDEAESASVFRVPVADLLNPANRRTTVLRRGGQEHRGPAFLVNGVVVWGFTALLLDEVFNQLGWTLPWDETREMVPPL</sequence>
<comment type="cofactor">
    <cofactor evidence="1">
        <name>Mn(2+)</name>
        <dbReference type="ChEBI" id="CHEBI:29035"/>
    </cofactor>
</comment>
<keyword evidence="5" id="KW-0460">Magnesium</keyword>